<organism evidence="6 7">
    <name type="scientific">Pseudonocardia eucalypti</name>
    <dbReference type="NCBI Taxonomy" id="648755"/>
    <lineage>
        <taxon>Bacteria</taxon>
        <taxon>Bacillati</taxon>
        <taxon>Actinomycetota</taxon>
        <taxon>Actinomycetes</taxon>
        <taxon>Pseudonocardiales</taxon>
        <taxon>Pseudonocardiaceae</taxon>
        <taxon>Pseudonocardia</taxon>
    </lineage>
</organism>
<gene>
    <name evidence="6" type="primary">dapC</name>
    <name evidence="6" type="ORF">GCM10023321_07680</name>
</gene>
<evidence type="ECO:0000256" key="1">
    <source>
        <dbReference type="ARBA" id="ARBA00001933"/>
    </source>
</evidence>
<dbReference type="PANTHER" id="PTHR42832:SF3">
    <property type="entry name" value="L-GLUTAMINE--4-(METHYLSULFANYL)-2-OXOBUTANOATE AMINOTRANSFERASE"/>
    <property type="match status" value="1"/>
</dbReference>
<dbReference type="InterPro" id="IPR015422">
    <property type="entry name" value="PyrdxlP-dep_Trfase_small"/>
</dbReference>
<evidence type="ECO:0000313" key="7">
    <source>
        <dbReference type="Proteomes" id="UP001428817"/>
    </source>
</evidence>
<evidence type="ECO:0000256" key="2">
    <source>
        <dbReference type="ARBA" id="ARBA00022576"/>
    </source>
</evidence>
<reference evidence="7" key="1">
    <citation type="journal article" date="2019" name="Int. J. Syst. Evol. Microbiol.">
        <title>The Global Catalogue of Microorganisms (GCM) 10K type strain sequencing project: providing services to taxonomists for standard genome sequencing and annotation.</title>
        <authorList>
            <consortium name="The Broad Institute Genomics Platform"/>
            <consortium name="The Broad Institute Genome Sequencing Center for Infectious Disease"/>
            <person name="Wu L."/>
            <person name="Ma J."/>
        </authorList>
    </citation>
    <scope>NUCLEOTIDE SEQUENCE [LARGE SCALE GENOMIC DNA]</scope>
    <source>
        <strain evidence="7">JCM 18303</strain>
    </source>
</reference>
<evidence type="ECO:0000256" key="3">
    <source>
        <dbReference type="ARBA" id="ARBA00022679"/>
    </source>
</evidence>
<dbReference type="InterPro" id="IPR015421">
    <property type="entry name" value="PyrdxlP-dep_Trfase_major"/>
</dbReference>
<dbReference type="Proteomes" id="UP001428817">
    <property type="component" value="Unassembled WGS sequence"/>
</dbReference>
<dbReference type="InterPro" id="IPR050881">
    <property type="entry name" value="LL-DAP_aminotransferase"/>
</dbReference>
<dbReference type="InterPro" id="IPR004838">
    <property type="entry name" value="NHTrfase_class1_PyrdxlP-BS"/>
</dbReference>
<dbReference type="Gene3D" id="3.40.640.10">
    <property type="entry name" value="Type I PLP-dependent aspartate aminotransferase-like (Major domain)"/>
    <property type="match status" value="1"/>
</dbReference>
<evidence type="ECO:0000256" key="4">
    <source>
        <dbReference type="RuleBase" id="RU000481"/>
    </source>
</evidence>
<dbReference type="PROSITE" id="PS00105">
    <property type="entry name" value="AA_TRANSFER_CLASS_1"/>
    <property type="match status" value="1"/>
</dbReference>
<name>A0ABP9PIP4_9PSEU</name>
<dbReference type="RefSeq" id="WP_221497545.1">
    <property type="nucleotide sequence ID" value="NZ_BAABJP010000001.1"/>
</dbReference>
<evidence type="ECO:0000313" key="6">
    <source>
        <dbReference type="EMBL" id="GAA5147136.1"/>
    </source>
</evidence>
<protein>
    <recommendedName>
        <fullName evidence="4">Aminotransferase</fullName>
        <ecNumber evidence="4">2.6.1.-</ecNumber>
    </recommendedName>
</protein>
<keyword evidence="2 4" id="KW-0032">Aminotransferase</keyword>
<dbReference type="SUPFAM" id="SSF53383">
    <property type="entry name" value="PLP-dependent transferases"/>
    <property type="match status" value="1"/>
</dbReference>
<sequence>MSPFIAGLPDFPWDSLAEATAKAAAHPDGIVDLSVGTPVDEVPTAIRAALASEPAQAPGYPATWGTAALRGAASAAMGRRYGVDGLNPDAVLPTIGSKELVAWLPTLLGLGAGDAVVIPELAYPTYEVGARIAGADPVRADSLLSAGPARVRLVWVNSPSNPTGRVLPVEHLRKMVDWTRERGAVLAADECYLGLSGGRPEGVYSVLHPEVCGGSHAGLLAVHSLSKTSNLAGYRAGFVTGDPSLVAGLLEVRKHAGMMMPRPVQVAMTAALEDDTHVAAQWARYRARREKLAGALTSAGLKIEHSDNAPAGLYLWATAGEPCRATVDRLAGLGILVAPGEFYGPAGARHVRVALTATDERVDAAVQRLLS</sequence>
<dbReference type="InterPro" id="IPR004839">
    <property type="entry name" value="Aminotransferase_I/II_large"/>
</dbReference>
<dbReference type="Gene3D" id="3.90.1150.10">
    <property type="entry name" value="Aspartate Aminotransferase, domain 1"/>
    <property type="match status" value="1"/>
</dbReference>
<keyword evidence="3 4" id="KW-0808">Transferase</keyword>
<dbReference type="CDD" id="cd00609">
    <property type="entry name" value="AAT_like"/>
    <property type="match status" value="1"/>
</dbReference>
<comment type="cofactor">
    <cofactor evidence="1 4">
        <name>pyridoxal 5'-phosphate</name>
        <dbReference type="ChEBI" id="CHEBI:597326"/>
    </cofactor>
</comment>
<dbReference type="Pfam" id="PF00155">
    <property type="entry name" value="Aminotran_1_2"/>
    <property type="match status" value="1"/>
</dbReference>
<comment type="similarity">
    <text evidence="4">Belongs to the class-I pyridoxal-phosphate-dependent aminotransferase family.</text>
</comment>
<dbReference type="NCBIfam" id="TIGR03539">
    <property type="entry name" value="DapC_actino"/>
    <property type="match status" value="1"/>
</dbReference>
<dbReference type="EMBL" id="BAABJP010000001">
    <property type="protein sequence ID" value="GAA5147136.1"/>
    <property type="molecule type" value="Genomic_DNA"/>
</dbReference>
<comment type="caution">
    <text evidence="6">The sequence shown here is derived from an EMBL/GenBank/DDBJ whole genome shotgun (WGS) entry which is preliminary data.</text>
</comment>
<evidence type="ECO:0000259" key="5">
    <source>
        <dbReference type="Pfam" id="PF00155"/>
    </source>
</evidence>
<keyword evidence="7" id="KW-1185">Reference proteome</keyword>
<dbReference type="InterPro" id="IPR019880">
    <property type="entry name" value="OxyQ"/>
</dbReference>
<dbReference type="InterPro" id="IPR015424">
    <property type="entry name" value="PyrdxlP-dep_Trfase"/>
</dbReference>
<proteinExistence type="inferred from homology"/>
<accession>A0ABP9PIP4</accession>
<dbReference type="EC" id="2.6.1.-" evidence="4"/>
<feature type="domain" description="Aminotransferase class I/classII large" evidence="5">
    <location>
        <begin position="30"/>
        <end position="369"/>
    </location>
</feature>
<dbReference type="PANTHER" id="PTHR42832">
    <property type="entry name" value="AMINO ACID AMINOTRANSFERASE"/>
    <property type="match status" value="1"/>
</dbReference>